<evidence type="ECO:0000259" key="6">
    <source>
        <dbReference type="Pfam" id="PF08240"/>
    </source>
</evidence>
<evidence type="ECO:0000313" key="7">
    <source>
        <dbReference type="EMBL" id="GMM44396.1"/>
    </source>
</evidence>
<evidence type="ECO:0000256" key="3">
    <source>
        <dbReference type="ARBA" id="ARBA00022723"/>
    </source>
</evidence>
<reference evidence="7 8" key="1">
    <citation type="journal article" date="2023" name="Elife">
        <title>Identification of key yeast species and microbe-microbe interactions impacting larval growth of Drosophila in the wild.</title>
        <authorList>
            <person name="Mure A."/>
            <person name="Sugiura Y."/>
            <person name="Maeda R."/>
            <person name="Honda K."/>
            <person name="Sakurai N."/>
            <person name="Takahashi Y."/>
            <person name="Watada M."/>
            <person name="Katoh T."/>
            <person name="Gotoh A."/>
            <person name="Gotoh Y."/>
            <person name="Taniguchi I."/>
            <person name="Nakamura K."/>
            <person name="Hayashi T."/>
            <person name="Katayama T."/>
            <person name="Uemura T."/>
            <person name="Hattori Y."/>
        </authorList>
    </citation>
    <scope>NUCLEOTIDE SEQUENCE [LARGE SCALE GENOMIC DNA]</scope>
    <source>
        <strain evidence="7 8">PK-24</strain>
    </source>
</reference>
<dbReference type="Gene3D" id="3.40.50.720">
    <property type="entry name" value="NAD(P)-binding Rossmann-like Domain"/>
    <property type="match status" value="1"/>
</dbReference>
<proteinExistence type="inferred from homology"/>
<gene>
    <name evidence="7" type="ORF">DAPK24_009710</name>
</gene>
<dbReference type="CDD" id="cd08286">
    <property type="entry name" value="FDH_like_ADH2"/>
    <property type="match status" value="1"/>
</dbReference>
<evidence type="ECO:0008006" key="9">
    <source>
        <dbReference type="Google" id="ProtNLM"/>
    </source>
</evidence>
<sequence>MMKALTYIEPGVIQWHSVAKPTIKKSTDVIGKVLATTICGSDLHILKGDVPETTALAAKDKKKGIILGHEAIVKIDSVGKSISKFNVGDVCIVSCITACGECYYCKKNLQSHCNGNEGTSGWILGHEIDGTQAEYLRVPFGDTSLFKVPENIPFEKLLMLSDAIPTSYEIGVLSGGVKEGDSVAIVGLGPVGLSALLSAKTLKPKQIIAIDLDDSRLELAKTLGATHTINSGAIKGTALSNQVLHITKDLIPGREPGVDVAIECVGIPQTFELCEDLITPGGAIANVGVHGKSVELKLQDLWIKNCQITTGLVSAFSTPELLNKVSDGSLDPSPIITHHFKFDEFEKAYDIFKNAATTKAMKVVLTPN</sequence>
<feature type="domain" description="Alcohol dehydrogenase-like C-terminal" evidence="5">
    <location>
        <begin position="190"/>
        <end position="315"/>
    </location>
</feature>
<dbReference type="InterPro" id="IPR036291">
    <property type="entry name" value="NAD(P)-bd_dom_sf"/>
</dbReference>
<evidence type="ECO:0000256" key="2">
    <source>
        <dbReference type="ARBA" id="ARBA00008072"/>
    </source>
</evidence>
<keyword evidence="4" id="KW-0862">Zinc</keyword>
<keyword evidence="8" id="KW-1185">Reference proteome</keyword>
<dbReference type="GO" id="GO:0046872">
    <property type="term" value="F:metal ion binding"/>
    <property type="evidence" value="ECO:0007669"/>
    <property type="project" value="UniProtKB-KW"/>
</dbReference>
<evidence type="ECO:0000313" key="8">
    <source>
        <dbReference type="Proteomes" id="UP001378960"/>
    </source>
</evidence>
<dbReference type="Pfam" id="PF00107">
    <property type="entry name" value="ADH_zinc_N"/>
    <property type="match status" value="1"/>
</dbReference>
<evidence type="ECO:0000256" key="1">
    <source>
        <dbReference type="ARBA" id="ARBA00001947"/>
    </source>
</evidence>
<dbReference type="InterPro" id="IPR013154">
    <property type="entry name" value="ADH-like_N"/>
</dbReference>
<dbReference type="EMBL" id="BTGB01000001">
    <property type="protein sequence ID" value="GMM44396.1"/>
    <property type="molecule type" value="Genomic_DNA"/>
</dbReference>
<name>A0AAV5R194_PICKL</name>
<dbReference type="Proteomes" id="UP001378960">
    <property type="component" value="Unassembled WGS sequence"/>
</dbReference>
<dbReference type="Gene3D" id="3.90.180.10">
    <property type="entry name" value="Medium-chain alcohol dehydrogenases, catalytic domain"/>
    <property type="match status" value="1"/>
</dbReference>
<evidence type="ECO:0000256" key="4">
    <source>
        <dbReference type="ARBA" id="ARBA00022833"/>
    </source>
</evidence>
<dbReference type="PANTHER" id="PTHR42813:SF4">
    <property type="entry name" value="NADP-DEPENDENT ISOPROPANOL DEHYDROGENASE"/>
    <property type="match status" value="1"/>
</dbReference>
<keyword evidence="3" id="KW-0479">Metal-binding</keyword>
<dbReference type="InterPro" id="IPR013149">
    <property type="entry name" value="ADH-like_C"/>
</dbReference>
<dbReference type="InterPro" id="IPR011032">
    <property type="entry name" value="GroES-like_sf"/>
</dbReference>
<dbReference type="SUPFAM" id="SSF50129">
    <property type="entry name" value="GroES-like"/>
    <property type="match status" value="1"/>
</dbReference>
<dbReference type="SUPFAM" id="SSF51735">
    <property type="entry name" value="NAD(P)-binding Rossmann-fold domains"/>
    <property type="match status" value="1"/>
</dbReference>
<dbReference type="Pfam" id="PF08240">
    <property type="entry name" value="ADH_N"/>
    <property type="match status" value="1"/>
</dbReference>
<organism evidence="7 8">
    <name type="scientific">Pichia kluyveri</name>
    <name type="common">Yeast</name>
    <dbReference type="NCBI Taxonomy" id="36015"/>
    <lineage>
        <taxon>Eukaryota</taxon>
        <taxon>Fungi</taxon>
        <taxon>Dikarya</taxon>
        <taxon>Ascomycota</taxon>
        <taxon>Saccharomycotina</taxon>
        <taxon>Pichiomycetes</taxon>
        <taxon>Pichiales</taxon>
        <taxon>Pichiaceae</taxon>
        <taxon>Pichia</taxon>
    </lineage>
</organism>
<comment type="similarity">
    <text evidence="2">Belongs to the zinc-containing alcohol dehydrogenase family.</text>
</comment>
<dbReference type="PANTHER" id="PTHR42813">
    <property type="entry name" value="ZINC-TYPE ALCOHOL DEHYDROGENASE-LIKE"/>
    <property type="match status" value="1"/>
</dbReference>
<accession>A0AAV5R194</accession>
<dbReference type="AlphaFoldDB" id="A0AAV5R194"/>
<comment type="caution">
    <text evidence="7">The sequence shown here is derived from an EMBL/GenBank/DDBJ whole genome shotgun (WGS) entry which is preliminary data.</text>
</comment>
<feature type="domain" description="Alcohol dehydrogenase-like N-terminal" evidence="6">
    <location>
        <begin position="27"/>
        <end position="149"/>
    </location>
</feature>
<evidence type="ECO:0000259" key="5">
    <source>
        <dbReference type="Pfam" id="PF00107"/>
    </source>
</evidence>
<comment type="cofactor">
    <cofactor evidence="1">
        <name>Zn(2+)</name>
        <dbReference type="ChEBI" id="CHEBI:29105"/>
    </cofactor>
</comment>
<protein>
    <recommendedName>
        <fullName evidence="9">Alcohol dehydrogenase</fullName>
    </recommendedName>
</protein>